<dbReference type="Pfam" id="PF02794">
    <property type="entry name" value="HlyC"/>
    <property type="match status" value="1"/>
</dbReference>
<dbReference type="Proteomes" id="UP000323910">
    <property type="component" value="Unassembled WGS sequence"/>
</dbReference>
<dbReference type="GO" id="GO:0016746">
    <property type="term" value="F:acyltransferase activity"/>
    <property type="evidence" value="ECO:0007669"/>
    <property type="project" value="UniProtKB-UniRule"/>
</dbReference>
<protein>
    <recommendedName>
        <fullName evidence="2">RTX toxin-activating lysine-acyltransferase</fullName>
        <ecNumber evidence="2">2.3.1.-</ecNumber>
    </recommendedName>
</protein>
<keyword evidence="2" id="KW-0963">Cytoplasm</keyword>
<dbReference type="EC" id="2.3.1.-" evidence="2"/>
<evidence type="ECO:0000256" key="1">
    <source>
        <dbReference type="ARBA" id="ARBA00005686"/>
    </source>
</evidence>
<dbReference type="Proteomes" id="UP000628560">
    <property type="component" value="Unassembled WGS sequence"/>
</dbReference>
<dbReference type="InterPro" id="IPR003996">
    <property type="entry name" value="RTX_toxin-activating_protC_bac"/>
</dbReference>
<reference evidence="3 6" key="2">
    <citation type="submission" date="2020-11" db="EMBL/GenBank/DDBJ databases">
        <title>Identification of Lelliottia nimipressuralis from Wound Infection by Whole Genome-Based Bacterial Identification.</title>
        <authorList>
            <person name="Navarathna D.H."/>
            <person name="Choi H."/>
            <person name="Jinadatha C."/>
            <person name="Chatterjee P."/>
            <person name="Hwang M."/>
        </authorList>
    </citation>
    <scope>NUCLEOTIDE SEQUENCE [LARGE SCALE GENOMIC DNA]</scope>
    <source>
        <strain evidence="3 6">DN2020</strain>
    </source>
</reference>
<gene>
    <name evidence="4" type="ORF">FZO59_03125</name>
    <name evidence="3" type="ORF">ISP11_18600</name>
</gene>
<comment type="caution">
    <text evidence="3">The sequence shown here is derived from an EMBL/GenBank/DDBJ whole genome shotgun (WGS) entry which is preliminary data.</text>
</comment>
<evidence type="ECO:0000313" key="3">
    <source>
        <dbReference type="EMBL" id="MBF4179878.1"/>
    </source>
</evidence>
<keyword evidence="5" id="KW-1185">Reference proteome</keyword>
<comment type="subcellular location">
    <subcellularLocation>
        <location evidence="2">Cytoplasm</location>
    </subcellularLocation>
</comment>
<keyword evidence="2" id="KW-0204">Cytolysis</keyword>
<dbReference type="PRINTS" id="PR01489">
    <property type="entry name" value="RTXTOXINC"/>
</dbReference>
<proteinExistence type="inferred from homology"/>
<dbReference type="GO" id="GO:0009404">
    <property type="term" value="P:toxin metabolic process"/>
    <property type="evidence" value="ECO:0007669"/>
    <property type="project" value="UniProtKB-UniRule"/>
</dbReference>
<evidence type="ECO:0000313" key="5">
    <source>
        <dbReference type="Proteomes" id="UP000323910"/>
    </source>
</evidence>
<evidence type="ECO:0000313" key="4">
    <source>
        <dbReference type="EMBL" id="TYT36082.1"/>
    </source>
</evidence>
<keyword evidence="2" id="KW-0012">Acyltransferase</keyword>
<dbReference type="RefSeq" id="WP_100779216.1">
    <property type="nucleotide sequence ID" value="NZ_CBCYIZ010000002.1"/>
</dbReference>
<evidence type="ECO:0000313" key="6">
    <source>
        <dbReference type="Proteomes" id="UP000628560"/>
    </source>
</evidence>
<comment type="similarity">
    <text evidence="1 2">Belongs to the RTX toxin acyltransferase family.</text>
</comment>
<dbReference type="EMBL" id="VTFR01000001">
    <property type="protein sequence ID" value="TYT36082.1"/>
    <property type="molecule type" value="Genomic_DNA"/>
</dbReference>
<reference evidence="4 5" key="1">
    <citation type="submission" date="2019-08" db="EMBL/GenBank/DDBJ databases">
        <title>The draft genome of Lelliottia nimipressuralis strain CICC 24156.</title>
        <authorList>
            <person name="Wu W."/>
            <person name="Feng Y."/>
            <person name="Zong Z."/>
        </authorList>
    </citation>
    <scope>NUCLEOTIDE SEQUENCE [LARGE SCALE GENOMIC DNA]</scope>
    <source>
        <strain evidence="4 5">CICC 24156</strain>
    </source>
</reference>
<name>A0ABD4KFN3_9ENTR</name>
<comment type="function">
    <text evidence="2">Involved in fatty acylation of protoxin at internal lysine residues, thereby converting it to the active toxin.</text>
</comment>
<keyword evidence="2" id="KW-0808">Transferase</keyword>
<dbReference type="GO" id="GO:0031640">
    <property type="term" value="P:killing of cells of another organism"/>
    <property type="evidence" value="ECO:0007669"/>
    <property type="project" value="UniProtKB-KW"/>
</dbReference>
<sequence length="182" mass="21271">MRIGNLDIKAPLLLGGEQNEAEVLGATVWLWMHSPMHRDAPLHALPTLLLPIIKRQQYVLVVENERPVFFLSWAWLNEEAEARFLTRPSIEMKEEDWDSGDRIWFCDWIAPFGHTRAMQTLIRHDLFAEHCWRALYHRGAERGKRVVMFHGKHVTREAAQRWQLNHPLAAPLPQAFKGTTHE</sequence>
<dbReference type="EMBL" id="JADIXP010000013">
    <property type="protein sequence ID" value="MBF4179878.1"/>
    <property type="molecule type" value="Genomic_DNA"/>
</dbReference>
<accession>A0ABD4KFN3</accession>
<dbReference type="GeneID" id="97603009"/>
<dbReference type="AlphaFoldDB" id="A0ABD4KFN3"/>
<organism evidence="3 6">
    <name type="scientific">Lelliottia nimipressuralis</name>
    <dbReference type="NCBI Taxonomy" id="69220"/>
    <lineage>
        <taxon>Bacteria</taxon>
        <taxon>Pseudomonadati</taxon>
        <taxon>Pseudomonadota</taxon>
        <taxon>Gammaproteobacteria</taxon>
        <taxon>Enterobacterales</taxon>
        <taxon>Enterobacteriaceae</taxon>
        <taxon>Lelliottia</taxon>
    </lineage>
</organism>
<dbReference type="GO" id="GO:0005737">
    <property type="term" value="C:cytoplasm"/>
    <property type="evidence" value="ECO:0007669"/>
    <property type="project" value="UniProtKB-SubCell"/>
</dbReference>
<evidence type="ECO:0000256" key="2">
    <source>
        <dbReference type="RuleBase" id="RU368102"/>
    </source>
</evidence>